<proteinExistence type="inferred from homology"/>
<evidence type="ECO:0000259" key="9">
    <source>
        <dbReference type="Pfam" id="PF01447"/>
    </source>
</evidence>
<dbReference type="SUPFAM" id="SSF55486">
    <property type="entry name" value="Metalloproteases ('zincins'), catalytic domain"/>
    <property type="match status" value="1"/>
</dbReference>
<feature type="region of interest" description="Disordered" evidence="8">
    <location>
        <begin position="61"/>
        <end position="89"/>
    </location>
</feature>
<feature type="domain" description="Peptidase M4 C-terminal" evidence="10">
    <location>
        <begin position="195"/>
        <end position="364"/>
    </location>
</feature>
<dbReference type="Pfam" id="PF02868">
    <property type="entry name" value="Peptidase_M4_C"/>
    <property type="match status" value="1"/>
</dbReference>
<dbReference type="Pfam" id="PF01447">
    <property type="entry name" value="Peptidase_M4"/>
    <property type="match status" value="1"/>
</dbReference>
<comment type="similarity">
    <text evidence="1 7">Belongs to the peptidase M4 family.</text>
</comment>
<comment type="cofactor">
    <cofactor evidence="7">
        <name>Zn(2+)</name>
        <dbReference type="ChEBI" id="CHEBI:29105"/>
    </cofactor>
</comment>
<dbReference type="PANTHER" id="PTHR43579">
    <property type="match status" value="1"/>
</dbReference>
<keyword evidence="6 7" id="KW-0482">Metalloprotease</keyword>
<dbReference type="InterPro" id="IPR052759">
    <property type="entry name" value="Metalloprotease_M4"/>
</dbReference>
<dbReference type="InterPro" id="IPR023612">
    <property type="entry name" value="Peptidase_M4"/>
</dbReference>
<keyword evidence="2 7" id="KW-0645">Protease</keyword>
<dbReference type="InterPro" id="IPR013856">
    <property type="entry name" value="Peptidase_M4_domain"/>
</dbReference>
<sequence>MPSRSSSPTEFSQFVSRAVVPPFLLERIAQHGSPSSGQGVAVDHASSSAARTLAIDRELVRGRIDAPRPTASAGRAATSGPRRSIHDAENDRVLPGRLIRAEGQPSSGDVSVDEAYEGLGTTFEFFRDVYGRNSLDDGGLPLDATVHYDRDYDNAFWDGERMVFGDGDGEVFGRFTASLSVIAHELAHGFTQYASGLEYSGQSGALNESLSDVFGVLVEQFALGQNADDASWLVGQGLFLPAVEGRALRSMIAPGTAYDDDVLGRDPQPADMDGYVETRSDNGGVHINSGIPNRAFASAAIELGGHAWDRAGQVWFDVATDSSLSPTIDFDGFAAATVAAAAARFGIESDVRRAVSFGWSTVGVAVDDQEPTDSTSRRV</sequence>
<keyword evidence="3" id="KW-0479">Metal-binding</keyword>
<evidence type="ECO:0000256" key="1">
    <source>
        <dbReference type="ARBA" id="ARBA00009388"/>
    </source>
</evidence>
<feature type="domain" description="Peptidase M4" evidence="9">
    <location>
        <begin position="111"/>
        <end position="192"/>
    </location>
</feature>
<dbReference type="PRINTS" id="PR00730">
    <property type="entry name" value="THERMOLYSIN"/>
</dbReference>
<keyword evidence="5 7" id="KW-0862">Zinc</keyword>
<dbReference type="PANTHER" id="PTHR43579:SF1">
    <property type="entry name" value="NEUTRAL METALLOPROTEINASE"/>
    <property type="match status" value="1"/>
</dbReference>
<comment type="subcellular location">
    <subcellularLocation>
        <location evidence="7">Secreted</location>
    </subcellularLocation>
</comment>
<dbReference type="CDD" id="cd09597">
    <property type="entry name" value="M4_TLP"/>
    <property type="match status" value="1"/>
</dbReference>
<evidence type="ECO:0000259" key="10">
    <source>
        <dbReference type="Pfam" id="PF02868"/>
    </source>
</evidence>
<keyword evidence="4 7" id="KW-0378">Hydrolase</keyword>
<accession>A0ABZ2PRS8</accession>
<dbReference type="InterPro" id="IPR027268">
    <property type="entry name" value="Peptidase_M4/M1_CTD_sf"/>
</dbReference>
<dbReference type="EMBL" id="CP147846">
    <property type="protein sequence ID" value="WXG70588.1"/>
    <property type="molecule type" value="Genomic_DNA"/>
</dbReference>
<gene>
    <name evidence="11" type="ORF">WDS16_08875</name>
</gene>
<reference evidence="11 12" key="1">
    <citation type="submission" date="2024-03" db="EMBL/GenBank/DDBJ databases">
        <title>Natural products discovery in diverse microorganisms through a two-stage MS feature dereplication strategy.</title>
        <authorList>
            <person name="Zhang R."/>
        </authorList>
    </citation>
    <scope>NUCLEOTIDE SEQUENCE [LARGE SCALE GENOMIC DNA]</scope>
    <source>
        <strain evidence="11 12">18930</strain>
    </source>
</reference>
<keyword evidence="7" id="KW-0964">Secreted</keyword>
<name>A0ABZ2PRS8_9NOCA</name>
<evidence type="ECO:0000313" key="12">
    <source>
        <dbReference type="Proteomes" id="UP001432000"/>
    </source>
</evidence>
<organism evidence="11 12">
    <name type="scientific">Rhodococcus sovatensis</name>
    <dbReference type="NCBI Taxonomy" id="1805840"/>
    <lineage>
        <taxon>Bacteria</taxon>
        <taxon>Bacillati</taxon>
        <taxon>Actinomycetota</taxon>
        <taxon>Actinomycetes</taxon>
        <taxon>Mycobacteriales</taxon>
        <taxon>Nocardiaceae</taxon>
        <taxon>Rhodococcus</taxon>
    </lineage>
</organism>
<dbReference type="RefSeq" id="WP_338892091.1">
    <property type="nucleotide sequence ID" value="NZ_CP147846.1"/>
</dbReference>
<evidence type="ECO:0000256" key="2">
    <source>
        <dbReference type="ARBA" id="ARBA00022670"/>
    </source>
</evidence>
<protein>
    <recommendedName>
        <fullName evidence="7">Neutral metalloproteinase</fullName>
        <ecNumber evidence="7">3.4.24.-</ecNumber>
    </recommendedName>
</protein>
<keyword evidence="12" id="KW-1185">Reference proteome</keyword>
<evidence type="ECO:0000256" key="5">
    <source>
        <dbReference type="ARBA" id="ARBA00022833"/>
    </source>
</evidence>
<evidence type="ECO:0000313" key="11">
    <source>
        <dbReference type="EMBL" id="WXG70588.1"/>
    </source>
</evidence>
<dbReference type="Gene3D" id="3.10.170.10">
    <property type="match status" value="1"/>
</dbReference>
<evidence type="ECO:0000256" key="8">
    <source>
        <dbReference type="SAM" id="MobiDB-lite"/>
    </source>
</evidence>
<evidence type="ECO:0000256" key="3">
    <source>
        <dbReference type="ARBA" id="ARBA00022723"/>
    </source>
</evidence>
<dbReference type="InterPro" id="IPR001570">
    <property type="entry name" value="Peptidase_M4_C_domain"/>
</dbReference>
<evidence type="ECO:0000256" key="7">
    <source>
        <dbReference type="RuleBase" id="RU366073"/>
    </source>
</evidence>
<evidence type="ECO:0000256" key="6">
    <source>
        <dbReference type="ARBA" id="ARBA00023049"/>
    </source>
</evidence>
<comment type="function">
    <text evidence="7">Extracellular zinc metalloprotease.</text>
</comment>
<dbReference type="Proteomes" id="UP001432000">
    <property type="component" value="Chromosome"/>
</dbReference>
<dbReference type="EC" id="3.4.24.-" evidence="7"/>
<dbReference type="Gene3D" id="1.10.390.10">
    <property type="entry name" value="Neutral Protease Domain 2"/>
    <property type="match status" value="1"/>
</dbReference>
<evidence type="ECO:0000256" key="4">
    <source>
        <dbReference type="ARBA" id="ARBA00022801"/>
    </source>
</evidence>